<dbReference type="SUPFAM" id="SSF57667">
    <property type="entry name" value="beta-beta-alpha zinc fingers"/>
    <property type="match status" value="1"/>
</dbReference>
<evidence type="ECO:0000256" key="1">
    <source>
        <dbReference type="ARBA" id="ARBA00022723"/>
    </source>
</evidence>
<dbReference type="SUPFAM" id="SSF57716">
    <property type="entry name" value="Glucocorticoid receptor-like (DNA-binding domain)"/>
    <property type="match status" value="1"/>
</dbReference>
<organism evidence="9 10">
    <name type="scientific">Aedes albopictus</name>
    <name type="common">Asian tiger mosquito</name>
    <name type="synonym">Stegomyia albopicta</name>
    <dbReference type="NCBI Taxonomy" id="7160"/>
    <lineage>
        <taxon>Eukaryota</taxon>
        <taxon>Metazoa</taxon>
        <taxon>Ecdysozoa</taxon>
        <taxon>Arthropoda</taxon>
        <taxon>Hexapoda</taxon>
        <taxon>Insecta</taxon>
        <taxon>Pterygota</taxon>
        <taxon>Neoptera</taxon>
        <taxon>Endopterygota</taxon>
        <taxon>Diptera</taxon>
        <taxon>Nematocera</taxon>
        <taxon>Culicoidea</taxon>
        <taxon>Culicidae</taxon>
        <taxon>Culicinae</taxon>
        <taxon>Aedini</taxon>
        <taxon>Aedes</taxon>
        <taxon>Stegomyia</taxon>
    </lineage>
</organism>
<evidence type="ECO:0008006" key="11">
    <source>
        <dbReference type="Google" id="ProtNLM"/>
    </source>
</evidence>
<dbReference type="SMART" id="SM00355">
    <property type="entry name" value="ZnF_C2H2"/>
    <property type="match status" value="4"/>
</dbReference>
<dbReference type="InterPro" id="IPR036236">
    <property type="entry name" value="Znf_C2H2_sf"/>
</dbReference>
<feature type="binding site" evidence="6">
    <location>
        <position position="20"/>
    </location>
    <ligand>
        <name>Zn(2+)</name>
        <dbReference type="ChEBI" id="CHEBI:29105"/>
    </ligand>
</feature>
<feature type="domain" description="C2H2-type" evidence="7">
    <location>
        <begin position="345"/>
        <end position="372"/>
    </location>
</feature>
<evidence type="ECO:0000256" key="5">
    <source>
        <dbReference type="PROSITE-ProRule" id="PRU00042"/>
    </source>
</evidence>
<dbReference type="PROSITE" id="PS00028">
    <property type="entry name" value="ZINC_FINGER_C2H2_1"/>
    <property type="match status" value="1"/>
</dbReference>
<keyword evidence="1 6" id="KW-0479">Metal-binding</keyword>
<evidence type="ECO:0000256" key="4">
    <source>
        <dbReference type="ARBA" id="ARBA00022833"/>
    </source>
</evidence>
<evidence type="ECO:0000256" key="3">
    <source>
        <dbReference type="ARBA" id="ARBA00022771"/>
    </source>
</evidence>
<dbReference type="RefSeq" id="XP_062709635.1">
    <property type="nucleotide sequence ID" value="XM_062853651.1"/>
</dbReference>
<keyword evidence="2" id="KW-0677">Repeat</keyword>
<dbReference type="InterPro" id="IPR012934">
    <property type="entry name" value="Znf_AD"/>
</dbReference>
<evidence type="ECO:0000256" key="2">
    <source>
        <dbReference type="ARBA" id="ARBA00022737"/>
    </source>
</evidence>
<evidence type="ECO:0000259" key="8">
    <source>
        <dbReference type="PROSITE" id="PS51915"/>
    </source>
</evidence>
<reference evidence="9" key="2">
    <citation type="submission" date="2025-05" db="UniProtKB">
        <authorList>
            <consortium name="EnsemblMetazoa"/>
        </authorList>
    </citation>
    <scope>IDENTIFICATION</scope>
    <source>
        <strain evidence="9">Foshan</strain>
    </source>
</reference>
<dbReference type="SMART" id="SM00868">
    <property type="entry name" value="zf-AD"/>
    <property type="match status" value="1"/>
</dbReference>
<dbReference type="Proteomes" id="UP000069940">
    <property type="component" value="Unassembled WGS sequence"/>
</dbReference>
<feature type="binding site" evidence="6">
    <location>
        <position position="66"/>
    </location>
    <ligand>
        <name>Zn(2+)</name>
        <dbReference type="ChEBI" id="CHEBI:29105"/>
    </ligand>
</feature>
<dbReference type="PROSITE" id="PS50157">
    <property type="entry name" value="ZINC_FINGER_C2H2_2"/>
    <property type="match status" value="1"/>
</dbReference>
<dbReference type="Gene3D" id="3.40.1800.20">
    <property type="match status" value="1"/>
</dbReference>
<reference evidence="10" key="1">
    <citation type="journal article" date="2015" name="Proc. Natl. Acad. Sci. U.S.A.">
        <title>Genome sequence of the Asian Tiger mosquito, Aedes albopictus, reveals insights into its biology, genetics, and evolution.</title>
        <authorList>
            <person name="Chen X.G."/>
            <person name="Jiang X."/>
            <person name="Gu J."/>
            <person name="Xu M."/>
            <person name="Wu Y."/>
            <person name="Deng Y."/>
            <person name="Zhang C."/>
            <person name="Bonizzoni M."/>
            <person name="Dermauw W."/>
            <person name="Vontas J."/>
            <person name="Armbruster P."/>
            <person name="Huang X."/>
            <person name="Yang Y."/>
            <person name="Zhang H."/>
            <person name="He W."/>
            <person name="Peng H."/>
            <person name="Liu Y."/>
            <person name="Wu K."/>
            <person name="Chen J."/>
            <person name="Lirakis M."/>
            <person name="Topalis P."/>
            <person name="Van Leeuwen T."/>
            <person name="Hall A.B."/>
            <person name="Jiang X."/>
            <person name="Thorpe C."/>
            <person name="Mueller R.L."/>
            <person name="Sun C."/>
            <person name="Waterhouse R.M."/>
            <person name="Yan G."/>
            <person name="Tu Z.J."/>
            <person name="Fang X."/>
            <person name="James A.A."/>
        </authorList>
    </citation>
    <scope>NUCLEOTIDE SEQUENCE [LARGE SCALE GENOMIC DNA]</scope>
    <source>
        <strain evidence="10">Foshan</strain>
    </source>
</reference>
<dbReference type="PANTHER" id="PTHR24379:SF121">
    <property type="entry name" value="C2H2-TYPE DOMAIN-CONTAINING PROTEIN"/>
    <property type="match status" value="1"/>
</dbReference>
<sequence>MSSPSLLHQGQSVAAICRLCFMEQVPTDLEPIFDDDSGYLSEWIEKLTSLKITNVPNAPTSLCSSCKSTLEAFDSFREMCITNDHVFKETFCQDTRRWGELTDGNEEQTDGDQQTEDVVERNLNALSKSGIHAEQEENDVSVIQLLVDVYESDTCDETDGKDRDINQEGNFDEPMEAAFAEDAIQTEYEQMDGNIGSDEHTVQIDVANRTVNSYPMSDCRQYPCKICKSFVSKLHILTHKETYLFECYICSGRVQRYKYMSKHFYRWHREIMIGMPAETDIDNINYQYSNENNCQVQTGNNSVPCTGPENFDFITESAPIAYICKICMQATSKLHAISHKAVGVFLCNVCNKTFDRIGLLTMHAKSHSKNQSSLVCKDASNEIIDLCDDQPEGTPVSTEGDFEAQIVGHTIPIGRGAKKDDSRLKTSEEYGKNLRTVNGERFFCKICNNFVSELHQTTHKGKDLFTCTCLQTFPRFALLSKHVQSHSHRSYE</sequence>
<dbReference type="PANTHER" id="PTHR24379">
    <property type="entry name" value="KRAB AND ZINC FINGER DOMAIN-CONTAINING"/>
    <property type="match status" value="1"/>
</dbReference>
<proteinExistence type="predicted"/>
<keyword evidence="3 5" id="KW-0863">Zinc-finger</keyword>
<evidence type="ECO:0000256" key="6">
    <source>
        <dbReference type="PROSITE-ProRule" id="PRU01263"/>
    </source>
</evidence>
<feature type="domain" description="ZAD" evidence="8">
    <location>
        <begin position="15"/>
        <end position="90"/>
    </location>
</feature>
<accession>A0ABM1ZGQ7</accession>
<name>A0ABM1ZGQ7_AEDAL</name>
<protein>
    <recommendedName>
        <fullName evidence="11">C2H2-type domain-containing protein</fullName>
    </recommendedName>
</protein>
<feature type="binding site" evidence="6">
    <location>
        <position position="63"/>
    </location>
    <ligand>
        <name>Zn(2+)</name>
        <dbReference type="ChEBI" id="CHEBI:29105"/>
    </ligand>
</feature>
<dbReference type="EnsemblMetazoa" id="AALFPA23_018300.R26871">
    <property type="protein sequence ID" value="AALFPA23_018300.P26871"/>
    <property type="gene ID" value="AALFPA23_018300"/>
</dbReference>
<dbReference type="InterPro" id="IPR013087">
    <property type="entry name" value="Znf_C2H2_type"/>
</dbReference>
<feature type="binding site" evidence="6">
    <location>
        <position position="17"/>
    </location>
    <ligand>
        <name>Zn(2+)</name>
        <dbReference type="ChEBI" id="CHEBI:29105"/>
    </ligand>
</feature>
<evidence type="ECO:0000259" key="7">
    <source>
        <dbReference type="PROSITE" id="PS50157"/>
    </source>
</evidence>
<evidence type="ECO:0000313" key="10">
    <source>
        <dbReference type="Proteomes" id="UP000069940"/>
    </source>
</evidence>
<dbReference type="Pfam" id="PF07776">
    <property type="entry name" value="zf-AD"/>
    <property type="match status" value="1"/>
</dbReference>
<evidence type="ECO:0000313" key="9">
    <source>
        <dbReference type="EnsemblMetazoa" id="AALFPA23_018300.P26871"/>
    </source>
</evidence>
<keyword evidence="4 6" id="KW-0862">Zinc</keyword>
<dbReference type="PROSITE" id="PS51915">
    <property type="entry name" value="ZAD"/>
    <property type="match status" value="1"/>
</dbReference>
<dbReference type="GeneID" id="109416972"/>
<keyword evidence="10" id="KW-1185">Reference proteome</keyword>